<accession>W9RW21</accession>
<dbReference type="PRINTS" id="PR00031">
    <property type="entry name" value="HTHREPRESSR"/>
</dbReference>
<evidence type="ECO:0000256" key="3">
    <source>
        <dbReference type="ARBA" id="ARBA00023125"/>
    </source>
</evidence>
<dbReference type="Gene3D" id="1.10.10.60">
    <property type="entry name" value="Homeodomain-like"/>
    <property type="match status" value="1"/>
</dbReference>
<evidence type="ECO:0000313" key="15">
    <source>
        <dbReference type="Proteomes" id="UP000030645"/>
    </source>
</evidence>
<dbReference type="InterPro" id="IPR045224">
    <property type="entry name" value="HDZip_class_I_plant"/>
</dbReference>
<dbReference type="GO" id="GO:0045893">
    <property type="term" value="P:positive regulation of DNA-templated transcription"/>
    <property type="evidence" value="ECO:0007669"/>
    <property type="project" value="TreeGrafter"/>
</dbReference>
<dbReference type="EMBL" id="KE344671">
    <property type="protein sequence ID" value="EXB75034.1"/>
    <property type="molecule type" value="Genomic_DNA"/>
</dbReference>
<dbReference type="InterPro" id="IPR017970">
    <property type="entry name" value="Homeobox_CS"/>
</dbReference>
<keyword evidence="6 8" id="KW-0539">Nucleus</keyword>
<evidence type="ECO:0000256" key="6">
    <source>
        <dbReference type="ARBA" id="ARBA00023242"/>
    </source>
</evidence>
<comment type="subcellular location">
    <subcellularLocation>
        <location evidence="1 8 9">Nucleus</location>
    </subcellularLocation>
</comment>
<dbReference type="SMART" id="SM00389">
    <property type="entry name" value="HOX"/>
    <property type="match status" value="1"/>
</dbReference>
<feature type="compositionally biased region" description="Basic residues" evidence="12">
    <location>
        <begin position="16"/>
        <end position="27"/>
    </location>
</feature>
<evidence type="ECO:0000256" key="5">
    <source>
        <dbReference type="ARBA" id="ARBA00023163"/>
    </source>
</evidence>
<evidence type="ECO:0000256" key="2">
    <source>
        <dbReference type="ARBA" id="ARBA00023015"/>
    </source>
</evidence>
<dbReference type="PROSITE" id="PS00027">
    <property type="entry name" value="HOMEOBOX_1"/>
    <property type="match status" value="1"/>
</dbReference>
<keyword evidence="4 8" id="KW-0371">Homeobox</keyword>
<dbReference type="PANTHER" id="PTHR24326">
    <property type="entry name" value="HOMEOBOX-LEUCINE ZIPPER PROTEIN"/>
    <property type="match status" value="1"/>
</dbReference>
<comment type="similarity">
    <text evidence="7 10">Belongs to the HD-ZIP homeobox family. Class I subfamily.</text>
</comment>
<dbReference type="PROSITE" id="PS50071">
    <property type="entry name" value="HOMEOBOX_2"/>
    <property type="match status" value="1"/>
</dbReference>
<keyword evidence="5 10" id="KW-0804">Transcription</keyword>
<keyword evidence="11" id="KW-0175">Coiled coil</keyword>
<feature type="coiled-coil region" evidence="11">
    <location>
        <begin position="87"/>
        <end position="128"/>
    </location>
</feature>
<dbReference type="AlphaFoldDB" id="W9RW21"/>
<dbReference type="InterPro" id="IPR001356">
    <property type="entry name" value="HD"/>
</dbReference>
<evidence type="ECO:0000256" key="9">
    <source>
        <dbReference type="RuleBase" id="RU000682"/>
    </source>
</evidence>
<protein>
    <recommendedName>
        <fullName evidence="10">Homeobox-leucine zipper protein</fullName>
    </recommendedName>
    <alternativeName>
        <fullName evidence="10">HD-ZIP protein</fullName>
    </alternativeName>
    <alternativeName>
        <fullName evidence="10">Homeodomain transcription factor</fullName>
    </alternativeName>
</protein>
<dbReference type="InterPro" id="IPR000047">
    <property type="entry name" value="HTH_motif"/>
</dbReference>
<evidence type="ECO:0000256" key="10">
    <source>
        <dbReference type="RuleBase" id="RU369038"/>
    </source>
</evidence>
<evidence type="ECO:0000313" key="14">
    <source>
        <dbReference type="EMBL" id="EXB75034.1"/>
    </source>
</evidence>
<feature type="DNA-binding region" description="Homeobox" evidence="8">
    <location>
        <begin position="23"/>
        <end position="82"/>
    </location>
</feature>
<feature type="region of interest" description="Disordered" evidence="12">
    <location>
        <begin position="1"/>
        <end position="31"/>
    </location>
</feature>
<evidence type="ECO:0000256" key="11">
    <source>
        <dbReference type="SAM" id="Coils"/>
    </source>
</evidence>
<feature type="domain" description="Homeobox" evidence="13">
    <location>
        <begin position="21"/>
        <end position="81"/>
    </location>
</feature>
<dbReference type="GO" id="GO:0043565">
    <property type="term" value="F:sequence-specific DNA binding"/>
    <property type="evidence" value="ECO:0007669"/>
    <property type="project" value="TreeGrafter"/>
</dbReference>
<keyword evidence="2 10" id="KW-0805">Transcription regulation</keyword>
<keyword evidence="3 8" id="KW-0238">DNA-binding</keyword>
<evidence type="ECO:0000256" key="12">
    <source>
        <dbReference type="SAM" id="MobiDB-lite"/>
    </source>
</evidence>
<dbReference type="eggNOG" id="KOG0483">
    <property type="taxonomic scope" value="Eukaryota"/>
</dbReference>
<evidence type="ECO:0000256" key="4">
    <source>
        <dbReference type="ARBA" id="ARBA00023155"/>
    </source>
</evidence>
<dbReference type="GO" id="GO:0005634">
    <property type="term" value="C:nucleus"/>
    <property type="evidence" value="ECO:0007669"/>
    <property type="project" value="UniProtKB-SubCell"/>
</dbReference>
<reference evidence="15" key="1">
    <citation type="submission" date="2013-01" db="EMBL/GenBank/DDBJ databases">
        <title>Draft Genome Sequence of a Mulberry Tree, Morus notabilis C.K. Schneid.</title>
        <authorList>
            <person name="He N."/>
            <person name="Zhao S."/>
        </authorList>
    </citation>
    <scope>NUCLEOTIDE SEQUENCE</scope>
</reference>
<sequence length="197" mass="23222">MDLFQSQNNKISSLKHNNKNNKKKKSSTRLTKDQVRLLERSFISNRNLEPERKARLAEELGIPPRQVAVWYQNKRARWRTQSLELDCGTLQVRLENALAEKRQLEREVDRLRGELQKAKEMLDQFATTTTTTTTICSIDSSWCEEGIRSSTGYYNNYQDQDHDHDHVMIDHDQVLQLDYELFPHLMGTDYDRVVHDL</sequence>
<proteinExistence type="inferred from homology"/>
<dbReference type="PANTHER" id="PTHR24326:SF522">
    <property type="entry name" value="HOMEOBOX-LEUCINE ZIPPER PROTEIN ATHB-52"/>
    <property type="match status" value="1"/>
</dbReference>
<organism evidence="14 15">
    <name type="scientific">Morus notabilis</name>
    <dbReference type="NCBI Taxonomy" id="981085"/>
    <lineage>
        <taxon>Eukaryota</taxon>
        <taxon>Viridiplantae</taxon>
        <taxon>Streptophyta</taxon>
        <taxon>Embryophyta</taxon>
        <taxon>Tracheophyta</taxon>
        <taxon>Spermatophyta</taxon>
        <taxon>Magnoliopsida</taxon>
        <taxon>eudicotyledons</taxon>
        <taxon>Gunneridae</taxon>
        <taxon>Pentapetalae</taxon>
        <taxon>rosids</taxon>
        <taxon>fabids</taxon>
        <taxon>Rosales</taxon>
        <taxon>Moraceae</taxon>
        <taxon>Moreae</taxon>
        <taxon>Morus</taxon>
    </lineage>
</organism>
<keyword evidence="15" id="KW-1185">Reference proteome</keyword>
<dbReference type="InterPro" id="IPR009057">
    <property type="entry name" value="Homeodomain-like_sf"/>
</dbReference>
<dbReference type="Pfam" id="PF00046">
    <property type="entry name" value="Homeodomain"/>
    <property type="match status" value="1"/>
</dbReference>
<dbReference type="Proteomes" id="UP000030645">
    <property type="component" value="Unassembled WGS sequence"/>
</dbReference>
<dbReference type="SUPFAM" id="SSF46689">
    <property type="entry name" value="Homeodomain-like"/>
    <property type="match status" value="1"/>
</dbReference>
<name>W9RW21_9ROSA</name>
<evidence type="ECO:0000256" key="7">
    <source>
        <dbReference type="ARBA" id="ARBA00025748"/>
    </source>
</evidence>
<gene>
    <name evidence="14" type="ORF">L484_012158</name>
</gene>
<dbReference type="GO" id="GO:0000981">
    <property type="term" value="F:DNA-binding transcription factor activity, RNA polymerase II-specific"/>
    <property type="evidence" value="ECO:0007669"/>
    <property type="project" value="UniProtKB-UniRule"/>
</dbReference>
<dbReference type="OrthoDB" id="6159439at2759"/>
<evidence type="ECO:0000259" key="13">
    <source>
        <dbReference type="PROSITE" id="PS50071"/>
    </source>
</evidence>
<comment type="function">
    <text evidence="10">Transcription factor.</text>
</comment>
<dbReference type="CDD" id="cd00086">
    <property type="entry name" value="homeodomain"/>
    <property type="match status" value="1"/>
</dbReference>
<dbReference type="KEGG" id="mnt:21395387"/>
<evidence type="ECO:0000256" key="8">
    <source>
        <dbReference type="PROSITE-ProRule" id="PRU00108"/>
    </source>
</evidence>
<evidence type="ECO:0000256" key="1">
    <source>
        <dbReference type="ARBA" id="ARBA00004123"/>
    </source>
</evidence>